<dbReference type="InterPro" id="IPR011009">
    <property type="entry name" value="Kinase-like_dom_sf"/>
</dbReference>
<dbReference type="RefSeq" id="XP_056039704.1">
    <property type="nucleotide sequence ID" value="XM_056183827.1"/>
</dbReference>
<dbReference type="PANTHER" id="PTHR24353:SF153">
    <property type="entry name" value="CAMP-DEPENDENT PROTEIN KINASE CATALYTIC SUBUNIT 1"/>
    <property type="match status" value="1"/>
</dbReference>
<evidence type="ECO:0000256" key="6">
    <source>
        <dbReference type="ARBA" id="ARBA00022840"/>
    </source>
</evidence>
<evidence type="ECO:0000256" key="10">
    <source>
        <dbReference type="RuleBase" id="RU000304"/>
    </source>
</evidence>
<evidence type="ECO:0000259" key="13">
    <source>
        <dbReference type="PROSITE" id="PS51285"/>
    </source>
</evidence>
<feature type="compositionally biased region" description="Polar residues" evidence="11">
    <location>
        <begin position="1"/>
        <end position="13"/>
    </location>
</feature>
<dbReference type="InterPro" id="IPR000961">
    <property type="entry name" value="AGC-kinase_C"/>
</dbReference>
<evidence type="ECO:0000259" key="12">
    <source>
        <dbReference type="PROSITE" id="PS50011"/>
    </source>
</evidence>
<dbReference type="InterPro" id="IPR000719">
    <property type="entry name" value="Prot_kinase_dom"/>
</dbReference>
<feature type="domain" description="Protein kinase" evidence="12">
    <location>
        <begin position="174"/>
        <end position="429"/>
    </location>
</feature>
<dbReference type="GO" id="GO:0005952">
    <property type="term" value="C:cAMP-dependent protein kinase complex"/>
    <property type="evidence" value="ECO:0007669"/>
    <property type="project" value="TreeGrafter"/>
</dbReference>
<comment type="similarity">
    <text evidence="10">Belongs to the protein kinase superfamily.</text>
</comment>
<dbReference type="InterPro" id="IPR017441">
    <property type="entry name" value="Protein_kinase_ATP_BS"/>
</dbReference>
<dbReference type="GO" id="GO:0005829">
    <property type="term" value="C:cytosol"/>
    <property type="evidence" value="ECO:0007669"/>
    <property type="project" value="TreeGrafter"/>
</dbReference>
<keyword evidence="4 9" id="KW-0547">Nucleotide-binding</keyword>
<keyword evidence="3" id="KW-0808">Transferase</keyword>
<dbReference type="GO" id="GO:0005524">
    <property type="term" value="F:ATP binding"/>
    <property type="evidence" value="ECO:0007669"/>
    <property type="project" value="UniProtKB-UniRule"/>
</dbReference>
<dbReference type="Gene3D" id="1.10.510.10">
    <property type="entry name" value="Transferase(Phosphotransferase) domain 1"/>
    <property type="match status" value="1"/>
</dbReference>
<evidence type="ECO:0000313" key="14">
    <source>
        <dbReference type="EMBL" id="WBW75461.1"/>
    </source>
</evidence>
<dbReference type="AlphaFoldDB" id="A0AAE9WFH7"/>
<dbReference type="GO" id="GO:0007165">
    <property type="term" value="P:signal transduction"/>
    <property type="evidence" value="ECO:0007669"/>
    <property type="project" value="UniProtKB-ARBA"/>
</dbReference>
<dbReference type="PANTHER" id="PTHR24353">
    <property type="entry name" value="CYCLIC NUCLEOTIDE-DEPENDENT PROTEIN KINASE"/>
    <property type="match status" value="1"/>
</dbReference>
<evidence type="ECO:0000256" key="5">
    <source>
        <dbReference type="ARBA" id="ARBA00022777"/>
    </source>
</evidence>
<keyword evidence="15" id="KW-1185">Reference proteome</keyword>
<evidence type="ECO:0000313" key="15">
    <source>
        <dbReference type="Proteomes" id="UP001212411"/>
    </source>
</evidence>
<evidence type="ECO:0000256" key="8">
    <source>
        <dbReference type="ARBA" id="ARBA00047454"/>
    </source>
</evidence>
<dbReference type="SMART" id="SM00133">
    <property type="entry name" value="S_TK_X"/>
    <property type="match status" value="1"/>
</dbReference>
<feature type="binding site" evidence="9">
    <location>
        <position position="203"/>
    </location>
    <ligand>
        <name>ATP</name>
        <dbReference type="ChEBI" id="CHEBI:30616"/>
    </ligand>
</feature>
<name>A0AAE9WFH7_9SCHI</name>
<accession>A0AAE9WFH7</accession>
<keyword evidence="5 14" id="KW-0418">Kinase</keyword>
<dbReference type="Proteomes" id="UP001212411">
    <property type="component" value="Chromosome 3"/>
</dbReference>
<dbReference type="InterPro" id="IPR008271">
    <property type="entry name" value="Ser/Thr_kinase_AS"/>
</dbReference>
<dbReference type="GeneID" id="80878516"/>
<dbReference type="PROSITE" id="PS00108">
    <property type="entry name" value="PROTEIN_KINASE_ST"/>
    <property type="match status" value="1"/>
</dbReference>
<evidence type="ECO:0000256" key="1">
    <source>
        <dbReference type="ARBA" id="ARBA00012444"/>
    </source>
</evidence>
<dbReference type="KEGG" id="som:SOMG_05052"/>
<sequence>MQTATYPASSGDQATKVDGYMDRQPEDKSNSPAQNQRGNDSQQEDQNSMEKNSSNSVWTSGIPAALEEATMSQPAPSTSEGPQVETMQSMQQNEGARPGQQQPSNIADKSAPSSSEAASRSTENNQYKNAGKNTDNLRDRQMRKSRLSQLLDLQRKRIRPADHSTKGRYGIQDFDFLQTLGTGSFGRVHLVQSKHNRLFYAIKVLEKRRVVDMKQVEHTCDERHILSRVQHPFITILWGTFQDAKNLFMVMDFAEGGELFSLLRKCHRFPEKVAKFYAAEVILALDYLHHNQIVYRDLKPENLLLDRFGHLKIVDFGFAKRVSTNNCFTLCGTPDYLAPEIISLKPYNKAADWWSLGIFIFEMLAGYPPFYSENPMKLYENILEGSISYPQYFSHASIDLMDHLLQRDITSRYGNLKDGSMDIIMHPWFRDISWDKILTRKVEVPYVPPIRAGMGDSSQFESYATGPTNYGNNENPEFSDIFQDF</sequence>
<evidence type="ECO:0000256" key="3">
    <source>
        <dbReference type="ARBA" id="ARBA00022679"/>
    </source>
</evidence>
<dbReference type="EMBL" id="CP115613">
    <property type="protein sequence ID" value="WBW75461.1"/>
    <property type="molecule type" value="Genomic_DNA"/>
</dbReference>
<feature type="domain" description="AGC-kinase C-terminal" evidence="13">
    <location>
        <begin position="430"/>
        <end position="485"/>
    </location>
</feature>
<feature type="compositionally biased region" description="Polar residues" evidence="11">
    <location>
        <begin position="122"/>
        <end position="134"/>
    </location>
</feature>
<keyword evidence="6 9" id="KW-0067">ATP-binding</keyword>
<evidence type="ECO:0000256" key="4">
    <source>
        <dbReference type="ARBA" id="ARBA00022741"/>
    </source>
</evidence>
<dbReference type="SMART" id="SM00220">
    <property type="entry name" value="S_TKc"/>
    <property type="match status" value="1"/>
</dbReference>
<dbReference type="FunFam" id="1.10.510.10:FF:000005">
    <property type="entry name" value="cAMP-dependent protein kinase catalytic subunit alpha"/>
    <property type="match status" value="1"/>
</dbReference>
<feature type="compositionally biased region" description="Low complexity" evidence="11">
    <location>
        <begin position="107"/>
        <end position="121"/>
    </location>
</feature>
<feature type="region of interest" description="Disordered" evidence="11">
    <location>
        <begin position="1"/>
        <end position="142"/>
    </location>
</feature>
<comment type="catalytic activity">
    <reaction evidence="8">
        <text>L-seryl-[protein] + ATP = O-phospho-L-seryl-[protein] + ADP + H(+)</text>
        <dbReference type="Rhea" id="RHEA:17989"/>
        <dbReference type="Rhea" id="RHEA-COMP:9863"/>
        <dbReference type="Rhea" id="RHEA-COMP:11604"/>
        <dbReference type="ChEBI" id="CHEBI:15378"/>
        <dbReference type="ChEBI" id="CHEBI:29999"/>
        <dbReference type="ChEBI" id="CHEBI:30616"/>
        <dbReference type="ChEBI" id="CHEBI:83421"/>
        <dbReference type="ChEBI" id="CHEBI:456216"/>
        <dbReference type="EC" id="2.7.11.11"/>
    </reaction>
</comment>
<keyword evidence="2 10" id="KW-0723">Serine/threonine-protein kinase</keyword>
<evidence type="ECO:0000256" key="2">
    <source>
        <dbReference type="ARBA" id="ARBA00022527"/>
    </source>
</evidence>
<dbReference type="PROSITE" id="PS00107">
    <property type="entry name" value="PROTEIN_KINASE_ATP"/>
    <property type="match status" value="1"/>
</dbReference>
<dbReference type="PROSITE" id="PS50011">
    <property type="entry name" value="PROTEIN_KINASE_DOM"/>
    <property type="match status" value="1"/>
</dbReference>
<feature type="compositionally biased region" description="Basic and acidic residues" evidence="11">
    <location>
        <begin position="19"/>
        <end position="29"/>
    </location>
</feature>
<proteinExistence type="inferred from homology"/>
<evidence type="ECO:0000256" key="11">
    <source>
        <dbReference type="SAM" id="MobiDB-lite"/>
    </source>
</evidence>
<protein>
    <recommendedName>
        <fullName evidence="1">cAMP-dependent protein kinase</fullName>
        <ecNumber evidence="1">2.7.11.11</ecNumber>
    </recommendedName>
</protein>
<dbReference type="GO" id="GO:0005634">
    <property type="term" value="C:nucleus"/>
    <property type="evidence" value="ECO:0007669"/>
    <property type="project" value="UniProtKB-ARBA"/>
</dbReference>
<evidence type="ECO:0000256" key="7">
    <source>
        <dbReference type="ARBA" id="ARBA00047292"/>
    </source>
</evidence>
<dbReference type="Pfam" id="PF00069">
    <property type="entry name" value="Pkinase"/>
    <property type="match status" value="1"/>
</dbReference>
<dbReference type="PROSITE" id="PS51285">
    <property type="entry name" value="AGC_KINASE_CTER"/>
    <property type="match status" value="1"/>
</dbReference>
<gene>
    <name evidence="14" type="primary">pka1</name>
    <name evidence="14" type="ORF">SOMG_05052</name>
</gene>
<evidence type="ECO:0000256" key="9">
    <source>
        <dbReference type="PROSITE-ProRule" id="PRU10141"/>
    </source>
</evidence>
<dbReference type="GO" id="GO:0004691">
    <property type="term" value="F:cAMP-dependent protein kinase activity"/>
    <property type="evidence" value="ECO:0007669"/>
    <property type="project" value="UniProtKB-EC"/>
</dbReference>
<feature type="compositionally biased region" description="Polar residues" evidence="11">
    <location>
        <begin position="30"/>
        <end position="59"/>
    </location>
</feature>
<dbReference type="Gene3D" id="3.30.200.20">
    <property type="entry name" value="Phosphorylase Kinase, domain 1"/>
    <property type="match status" value="1"/>
</dbReference>
<dbReference type="CDD" id="cd05580">
    <property type="entry name" value="STKc_PKA_like"/>
    <property type="match status" value="1"/>
</dbReference>
<dbReference type="FunFam" id="3.30.200.20:FF:000005">
    <property type="entry name" value="cAMP-dependent protein kinase catalytic subunit"/>
    <property type="match status" value="1"/>
</dbReference>
<organism evidence="14 15">
    <name type="scientific">Schizosaccharomyces osmophilus</name>
    <dbReference type="NCBI Taxonomy" id="2545709"/>
    <lineage>
        <taxon>Eukaryota</taxon>
        <taxon>Fungi</taxon>
        <taxon>Dikarya</taxon>
        <taxon>Ascomycota</taxon>
        <taxon>Taphrinomycotina</taxon>
        <taxon>Schizosaccharomycetes</taxon>
        <taxon>Schizosaccharomycetales</taxon>
        <taxon>Schizosaccharomycetaceae</taxon>
        <taxon>Schizosaccharomyces</taxon>
    </lineage>
</organism>
<feature type="compositionally biased region" description="Polar residues" evidence="11">
    <location>
        <begin position="70"/>
        <end position="105"/>
    </location>
</feature>
<comment type="catalytic activity">
    <reaction evidence="7">
        <text>L-threonyl-[protein] + ATP = O-phospho-L-threonyl-[protein] + ADP + H(+)</text>
        <dbReference type="Rhea" id="RHEA:46608"/>
        <dbReference type="Rhea" id="RHEA-COMP:11060"/>
        <dbReference type="Rhea" id="RHEA-COMP:11605"/>
        <dbReference type="ChEBI" id="CHEBI:15378"/>
        <dbReference type="ChEBI" id="CHEBI:30013"/>
        <dbReference type="ChEBI" id="CHEBI:30616"/>
        <dbReference type="ChEBI" id="CHEBI:61977"/>
        <dbReference type="ChEBI" id="CHEBI:456216"/>
        <dbReference type="EC" id="2.7.11.11"/>
    </reaction>
</comment>
<reference evidence="14 15" key="1">
    <citation type="journal article" date="2023" name="G3 (Bethesda)">
        <title>A high-quality reference genome for the fission yeast Schizosaccharomyces osmophilus.</title>
        <authorList>
            <person name="Jia G.S."/>
            <person name="Zhang W.C."/>
            <person name="Liang Y."/>
            <person name="Liu X.H."/>
            <person name="Rhind N."/>
            <person name="Pidoux A."/>
            <person name="Brysch-Herzberg M."/>
            <person name="Du L.L."/>
        </authorList>
    </citation>
    <scope>NUCLEOTIDE SEQUENCE [LARGE SCALE GENOMIC DNA]</scope>
    <source>
        <strain evidence="14 15">CBS 15793</strain>
    </source>
</reference>
<dbReference type="SUPFAM" id="SSF56112">
    <property type="entry name" value="Protein kinase-like (PK-like)"/>
    <property type="match status" value="1"/>
</dbReference>
<dbReference type="EC" id="2.7.11.11" evidence="1"/>